<dbReference type="AlphaFoldDB" id="A0A7U2HZ50"/>
<proteinExistence type="predicted"/>
<protein>
    <submittedName>
        <fullName evidence="1">Uncharacterized protein</fullName>
    </submittedName>
</protein>
<dbReference type="KEGG" id="pno:SNOG_07284"/>
<sequence>MFVFVEPPLHQTPHVLAELLNTPTVGAHAGRSKDDNRFGAAVASRLLDHGRSHLRPIHKESLPGACKSDSVLVEFIAYRTQDQGKSRSRATPPSTS</sequence>
<evidence type="ECO:0000313" key="2">
    <source>
        <dbReference type="Proteomes" id="UP000663193"/>
    </source>
</evidence>
<reference evidence="2" key="1">
    <citation type="journal article" date="2021" name="BMC Genomics">
        <title>Chromosome-level genome assembly and manually-curated proteome of model necrotroph Parastagonospora nodorum Sn15 reveals a genome-wide trove of candidate effector homologs, and redundancy of virulence-related functions within an accessory chromosome.</title>
        <authorList>
            <person name="Bertazzoni S."/>
            <person name="Jones D.A.B."/>
            <person name="Phan H.T."/>
            <person name="Tan K.-C."/>
            <person name="Hane J.K."/>
        </authorList>
    </citation>
    <scope>NUCLEOTIDE SEQUENCE [LARGE SCALE GENOMIC DNA]</scope>
    <source>
        <strain evidence="2">SN15 / ATCC MYA-4574 / FGSC 10173)</strain>
    </source>
</reference>
<evidence type="ECO:0000313" key="1">
    <source>
        <dbReference type="EMBL" id="QRC93991.1"/>
    </source>
</evidence>
<keyword evidence="2" id="KW-1185">Reference proteome</keyword>
<dbReference type="EMBL" id="CP069026">
    <property type="protein sequence ID" value="QRC93991.1"/>
    <property type="molecule type" value="Genomic_DNA"/>
</dbReference>
<gene>
    <name evidence="1" type="ORF">JI435_072840</name>
</gene>
<name>A0A7U2HZ50_PHANO</name>
<organism evidence="1 2">
    <name type="scientific">Phaeosphaeria nodorum (strain SN15 / ATCC MYA-4574 / FGSC 10173)</name>
    <name type="common">Glume blotch fungus</name>
    <name type="synonym">Parastagonospora nodorum</name>
    <dbReference type="NCBI Taxonomy" id="321614"/>
    <lineage>
        <taxon>Eukaryota</taxon>
        <taxon>Fungi</taxon>
        <taxon>Dikarya</taxon>
        <taxon>Ascomycota</taxon>
        <taxon>Pezizomycotina</taxon>
        <taxon>Dothideomycetes</taxon>
        <taxon>Pleosporomycetidae</taxon>
        <taxon>Pleosporales</taxon>
        <taxon>Pleosporineae</taxon>
        <taxon>Phaeosphaeriaceae</taxon>
        <taxon>Parastagonospora</taxon>
    </lineage>
</organism>
<dbReference type="VEuPathDB" id="FungiDB:JI435_072840"/>
<dbReference type="Proteomes" id="UP000663193">
    <property type="component" value="Chromosome 4"/>
</dbReference>
<accession>A0A7U2HZ50</accession>
<dbReference type="RefSeq" id="XP_001797626.1">
    <property type="nucleotide sequence ID" value="XM_001797574.1"/>
</dbReference>